<dbReference type="CDD" id="cd14014">
    <property type="entry name" value="STKc_PknB_like"/>
    <property type="match status" value="1"/>
</dbReference>
<dbReference type="EMBL" id="CP053452">
    <property type="protein sequence ID" value="QJW98173.1"/>
    <property type="molecule type" value="Genomic_DNA"/>
</dbReference>
<dbReference type="GO" id="GO:0004674">
    <property type="term" value="F:protein serine/threonine kinase activity"/>
    <property type="evidence" value="ECO:0007669"/>
    <property type="project" value="TreeGrafter"/>
</dbReference>
<dbReference type="KEGG" id="ftj:FTUN_5753"/>
<dbReference type="PROSITE" id="PS50011">
    <property type="entry name" value="PROTEIN_KINASE_DOM"/>
    <property type="match status" value="1"/>
</dbReference>
<reference evidence="9" key="1">
    <citation type="submission" date="2020-05" db="EMBL/GenBank/DDBJ databases">
        <title>Frigoriglobus tundricola gen. nov., sp. nov., a psychrotolerant cellulolytic planctomycete of the family Gemmataceae with two divergent copies of 16S rRNA gene.</title>
        <authorList>
            <person name="Kulichevskaya I.S."/>
            <person name="Ivanova A.A."/>
            <person name="Naumoff D.G."/>
            <person name="Beletsky A.V."/>
            <person name="Rijpstra W.I.C."/>
            <person name="Sinninghe Damste J.S."/>
            <person name="Mardanov A.V."/>
            <person name="Ravin N.V."/>
            <person name="Dedysh S.N."/>
        </authorList>
    </citation>
    <scope>NUCLEOTIDE SEQUENCE [LARGE SCALE GENOMIC DNA]</scope>
    <source>
        <strain evidence="9">PL17</strain>
    </source>
</reference>
<evidence type="ECO:0000256" key="1">
    <source>
        <dbReference type="ARBA" id="ARBA00022679"/>
    </source>
</evidence>
<keyword evidence="4 5" id="KW-0067">ATP-binding</keyword>
<gene>
    <name evidence="8" type="ORF">FTUN_5753</name>
</gene>
<accession>A0A6M5YY86</accession>
<proteinExistence type="predicted"/>
<evidence type="ECO:0000313" key="8">
    <source>
        <dbReference type="EMBL" id="QJW98173.1"/>
    </source>
</evidence>
<evidence type="ECO:0000256" key="5">
    <source>
        <dbReference type="PROSITE-ProRule" id="PRU10141"/>
    </source>
</evidence>
<dbReference type="PANTHER" id="PTHR43289:SF34">
    <property type="entry name" value="SERINE_THREONINE-PROTEIN KINASE YBDM-RELATED"/>
    <property type="match status" value="1"/>
</dbReference>
<feature type="domain" description="Protein kinase" evidence="7">
    <location>
        <begin position="129"/>
        <end position="397"/>
    </location>
</feature>
<feature type="region of interest" description="Disordered" evidence="6">
    <location>
        <begin position="438"/>
        <end position="504"/>
    </location>
</feature>
<keyword evidence="2 5" id="KW-0547">Nucleotide-binding</keyword>
<evidence type="ECO:0000259" key="7">
    <source>
        <dbReference type="PROSITE" id="PS50011"/>
    </source>
</evidence>
<dbReference type="SUPFAM" id="SSF56112">
    <property type="entry name" value="Protein kinase-like (PK-like)"/>
    <property type="match status" value="1"/>
</dbReference>
<dbReference type="InterPro" id="IPR017441">
    <property type="entry name" value="Protein_kinase_ATP_BS"/>
</dbReference>
<keyword evidence="3" id="KW-0418">Kinase</keyword>
<dbReference type="Gene3D" id="3.30.200.20">
    <property type="entry name" value="Phosphorylase Kinase, domain 1"/>
    <property type="match status" value="1"/>
</dbReference>
<dbReference type="Pfam" id="PF00069">
    <property type="entry name" value="Pkinase"/>
    <property type="match status" value="1"/>
</dbReference>
<evidence type="ECO:0000256" key="3">
    <source>
        <dbReference type="ARBA" id="ARBA00022777"/>
    </source>
</evidence>
<protein>
    <recommendedName>
        <fullName evidence="7">Protein kinase domain-containing protein</fullName>
    </recommendedName>
</protein>
<evidence type="ECO:0000256" key="4">
    <source>
        <dbReference type="ARBA" id="ARBA00022840"/>
    </source>
</evidence>
<dbReference type="GO" id="GO:0005524">
    <property type="term" value="F:ATP binding"/>
    <property type="evidence" value="ECO:0007669"/>
    <property type="project" value="UniProtKB-UniRule"/>
</dbReference>
<dbReference type="PANTHER" id="PTHR43289">
    <property type="entry name" value="MITOGEN-ACTIVATED PROTEIN KINASE KINASE KINASE 20-RELATED"/>
    <property type="match status" value="1"/>
</dbReference>
<dbReference type="Gene3D" id="1.10.510.10">
    <property type="entry name" value="Transferase(Phosphotransferase) domain 1"/>
    <property type="match status" value="1"/>
</dbReference>
<evidence type="ECO:0000256" key="2">
    <source>
        <dbReference type="ARBA" id="ARBA00022741"/>
    </source>
</evidence>
<dbReference type="AlphaFoldDB" id="A0A6M5YY86"/>
<sequence>MPETSEPTSVAAGELIDRLCDEFEAGWLEHRPVPLEGVVRSAPDAVRVCLFRELLAVEREYRTRDGRPVSETEALARFAALGAWAEGVVRDVFAARESGAAGPPPSAPDPFSELLTTRHAVRPERVGGYRVVRELGDGGMGIVYLVDDPLGHRQLAVKVMRPDRATDPISRKRFLSEARSASAVEHENVVPVYQVGLDGDAPYLVMPFLRGETLEGRLKRDPLPPLALVLRVGRDIALGLAAAHEKGLVHRDAKPANVWLEGDPASPDPVRQVVRAKVLDFGLARAADGAGNVSVTGSIVGTPGYMAPEQAAGRPVDGRADVFSLGAILYRMATGRAPFTGSTVTAVLTAVATHDPPPPVRVNPALPPALSALIVQLLEKDPGKRPASARDVADALTAIGKGPSAPARRRRRERWAVRGAALLAICGAVVIVRSRVGESRPAEPAPAAMTGTAPRVPNPAPPRPPRRPREPNPFARNRSTCGTTRAPRRGTTRAGCSAGTRSPP</sequence>
<dbReference type="PROSITE" id="PS00107">
    <property type="entry name" value="PROTEIN_KINASE_ATP"/>
    <property type="match status" value="1"/>
</dbReference>
<organism evidence="8 9">
    <name type="scientific">Frigoriglobus tundricola</name>
    <dbReference type="NCBI Taxonomy" id="2774151"/>
    <lineage>
        <taxon>Bacteria</taxon>
        <taxon>Pseudomonadati</taxon>
        <taxon>Planctomycetota</taxon>
        <taxon>Planctomycetia</taxon>
        <taxon>Gemmatales</taxon>
        <taxon>Gemmataceae</taxon>
        <taxon>Frigoriglobus</taxon>
    </lineage>
</organism>
<dbReference type="InterPro" id="IPR000719">
    <property type="entry name" value="Prot_kinase_dom"/>
</dbReference>
<dbReference type="Proteomes" id="UP000503447">
    <property type="component" value="Chromosome"/>
</dbReference>
<evidence type="ECO:0000256" key="6">
    <source>
        <dbReference type="SAM" id="MobiDB-lite"/>
    </source>
</evidence>
<evidence type="ECO:0000313" key="9">
    <source>
        <dbReference type="Proteomes" id="UP000503447"/>
    </source>
</evidence>
<dbReference type="InterPro" id="IPR011009">
    <property type="entry name" value="Kinase-like_dom_sf"/>
</dbReference>
<name>A0A6M5YY86_9BACT</name>
<feature type="compositionally biased region" description="Low complexity" evidence="6">
    <location>
        <begin position="472"/>
        <end position="485"/>
    </location>
</feature>
<keyword evidence="9" id="KW-1185">Reference proteome</keyword>
<keyword evidence="1" id="KW-0808">Transferase</keyword>
<dbReference type="RefSeq" id="WP_171473405.1">
    <property type="nucleotide sequence ID" value="NZ_CP053452.2"/>
</dbReference>
<feature type="binding site" evidence="5">
    <location>
        <position position="158"/>
    </location>
    <ligand>
        <name>ATP</name>
        <dbReference type="ChEBI" id="CHEBI:30616"/>
    </ligand>
</feature>